<feature type="compositionally biased region" description="Polar residues" evidence="1">
    <location>
        <begin position="346"/>
        <end position="360"/>
    </location>
</feature>
<evidence type="ECO:0000256" key="1">
    <source>
        <dbReference type="SAM" id="MobiDB-lite"/>
    </source>
</evidence>
<dbReference type="AlphaFoldDB" id="A0A1B1E7T5"/>
<gene>
    <name evidence="2" type="ORF">PCOAH_00052290</name>
</gene>
<dbReference type="RefSeq" id="XP_019917760.1">
    <property type="nucleotide sequence ID" value="XM_020062009.1"/>
</dbReference>
<evidence type="ECO:0000313" key="3">
    <source>
        <dbReference type="Proteomes" id="UP000092716"/>
    </source>
</evidence>
<dbReference type="KEGG" id="pcot:PCOAH_00052290"/>
<feature type="region of interest" description="Disordered" evidence="1">
    <location>
        <begin position="338"/>
        <end position="388"/>
    </location>
</feature>
<feature type="region of interest" description="Disordered" evidence="1">
    <location>
        <begin position="234"/>
        <end position="259"/>
    </location>
</feature>
<proteinExistence type="predicted"/>
<reference evidence="3" key="1">
    <citation type="submission" date="2016-06" db="EMBL/GenBank/DDBJ databases">
        <title>First high quality genome sequence of Plasmodium coatneyi using continuous long reads from single molecule, real-time sequencing.</title>
        <authorList>
            <person name="Chien J.-T."/>
            <person name="Pakala S.B."/>
            <person name="Geraldo J.A."/>
            <person name="Lapp S.A."/>
            <person name="Barnwell J.W."/>
            <person name="Kissinger J.C."/>
            <person name="Galinski M.R."/>
            <person name="Humphrey J.C."/>
        </authorList>
    </citation>
    <scope>NUCLEOTIDE SEQUENCE [LARGE SCALE GENOMIC DNA]</scope>
    <source>
        <strain evidence="3">Hackeri</strain>
    </source>
</reference>
<organism evidence="2 3">
    <name type="scientific">Plasmodium coatneyi</name>
    <dbReference type="NCBI Taxonomy" id="208452"/>
    <lineage>
        <taxon>Eukaryota</taxon>
        <taxon>Sar</taxon>
        <taxon>Alveolata</taxon>
        <taxon>Apicomplexa</taxon>
        <taxon>Aconoidasida</taxon>
        <taxon>Haemosporida</taxon>
        <taxon>Plasmodiidae</taxon>
        <taxon>Plasmodium</taxon>
    </lineage>
</organism>
<dbReference type="Pfam" id="PF05795">
    <property type="entry name" value="Plasmodium_Vir"/>
    <property type="match status" value="1"/>
</dbReference>
<accession>A0A1B1E7T5</accession>
<protein>
    <recommendedName>
        <fullName evidence="4">KIR protein</fullName>
    </recommendedName>
</protein>
<dbReference type="InterPro" id="IPR008780">
    <property type="entry name" value="Plasmodium_Vir"/>
</dbReference>
<dbReference type="VEuPathDB" id="PlasmoDB:PCOAH_00052290"/>
<dbReference type="GeneID" id="30911963"/>
<keyword evidence="3" id="KW-1185">Reference proteome</keyword>
<dbReference type="EMBL" id="CP016252">
    <property type="protein sequence ID" value="ANQ11065.1"/>
    <property type="molecule type" value="Genomic_DNA"/>
</dbReference>
<evidence type="ECO:0000313" key="2">
    <source>
        <dbReference type="EMBL" id="ANQ11065.1"/>
    </source>
</evidence>
<name>A0A1B1E7T5_9APIC</name>
<evidence type="ECO:0008006" key="4">
    <source>
        <dbReference type="Google" id="ProtNLM"/>
    </source>
</evidence>
<dbReference type="Proteomes" id="UP000092716">
    <property type="component" value="Chromosome 14"/>
</dbReference>
<sequence length="388" mass="42432">MVNVGADVTLTEDACLQNLTSRTNYYDKFDGGSGSCTCTEGSKGQVRSVLKGISEVNKCADEIVNGACCLSKQNSYPWPGSKECDFLYFWVGDILLSKCSVKSLETFLGKVFDELKNWTELRCYDYNYNRNISEDLFRKRKKIFDYSLDYGDIQLCSLKTGSPCAGECCQYLEQISSIYEDIKGDCGGNYRTEPYCTHFTTVFSNDSNSPGTLKLKCPGGLRAESDSSRMVVGTRYSPEGHEDSAVSSHTSDTTSNGGGTGVPAAVSAAGGLAAIALPTLTYLLYKVSKVTNIIELYIYYTSLFSGIKNTFFGGSSNLSGNRRKRSTKHDFDTLTEDDTLTEYGTAPSTVDSTADSTDGSTVYGGRPATGRANNNRRGKHRNISYQHM</sequence>